<keyword evidence="2" id="KW-1185">Reference proteome</keyword>
<dbReference type="Proteomes" id="UP001143364">
    <property type="component" value="Unassembled WGS sequence"/>
</dbReference>
<organism evidence="1 2">
    <name type="scientific">Methylopila jiangsuensis</name>
    <dbReference type="NCBI Taxonomy" id="586230"/>
    <lineage>
        <taxon>Bacteria</taxon>
        <taxon>Pseudomonadati</taxon>
        <taxon>Pseudomonadota</taxon>
        <taxon>Alphaproteobacteria</taxon>
        <taxon>Hyphomicrobiales</taxon>
        <taxon>Methylopilaceae</taxon>
        <taxon>Methylopila</taxon>
    </lineage>
</organism>
<dbReference type="EMBL" id="BSFK01000016">
    <property type="protein sequence ID" value="GLK77985.1"/>
    <property type="molecule type" value="Genomic_DNA"/>
</dbReference>
<evidence type="ECO:0000313" key="1">
    <source>
        <dbReference type="EMBL" id="GLK77985.1"/>
    </source>
</evidence>
<name>A0A9W6JI04_9HYPH</name>
<dbReference type="RefSeq" id="WP_271205808.1">
    <property type="nucleotide sequence ID" value="NZ_BSFK01000016.1"/>
</dbReference>
<accession>A0A9W6JI04</accession>
<reference evidence="1" key="1">
    <citation type="journal article" date="2014" name="Int. J. Syst. Evol. Microbiol.">
        <title>Complete genome sequence of Corynebacterium casei LMG S-19264T (=DSM 44701T), isolated from a smear-ripened cheese.</title>
        <authorList>
            <consortium name="US DOE Joint Genome Institute (JGI-PGF)"/>
            <person name="Walter F."/>
            <person name="Albersmeier A."/>
            <person name="Kalinowski J."/>
            <person name="Ruckert C."/>
        </authorList>
    </citation>
    <scope>NUCLEOTIDE SEQUENCE</scope>
    <source>
        <strain evidence="1">VKM B-2555</strain>
    </source>
</reference>
<gene>
    <name evidence="1" type="ORF">GCM10008171_32390</name>
</gene>
<evidence type="ECO:0000313" key="2">
    <source>
        <dbReference type="Proteomes" id="UP001143364"/>
    </source>
</evidence>
<reference evidence="1" key="2">
    <citation type="submission" date="2023-01" db="EMBL/GenBank/DDBJ databases">
        <authorList>
            <person name="Sun Q."/>
            <person name="Evtushenko L."/>
        </authorList>
    </citation>
    <scope>NUCLEOTIDE SEQUENCE</scope>
    <source>
        <strain evidence="1">VKM B-2555</strain>
    </source>
</reference>
<sequence>MTESKTLSDLRIRLGGVECDAFGGDNISVFLASEFERHVEGDEPEMDEYDTWPQEAVDKANEVLDAIHAAYTPAIEAQAAEIERLQEALEWALERATDSDHPHYPMRGESWPWVFPYLVPGSPLGGGVGEAGFKTALVAVEAARAALNGDDHE</sequence>
<proteinExistence type="predicted"/>
<comment type="caution">
    <text evidence="1">The sequence shown here is derived from an EMBL/GenBank/DDBJ whole genome shotgun (WGS) entry which is preliminary data.</text>
</comment>
<protein>
    <submittedName>
        <fullName evidence="1">Uncharacterized protein</fullName>
    </submittedName>
</protein>
<dbReference type="AlphaFoldDB" id="A0A9W6JI04"/>